<reference evidence="3 4" key="1">
    <citation type="journal article" date="2018" name="IMA Fungus">
        <title>IMA Genome-F 9: Draft genome sequence of Annulohypoxylon stygium, Aspergillus mulundensis, Berkeleyomyces basicola (syn. Thielaviopsis basicola), Ceratocystis smalleyi, two Cercospora beticola strains, Coleophoma cylindrospora, Fusarium fracticaudum, Phialophora cf. hyalina, and Morchella septimelata.</title>
        <authorList>
            <person name="Wingfield B.D."/>
            <person name="Bills G.F."/>
            <person name="Dong Y."/>
            <person name="Huang W."/>
            <person name="Nel W.J."/>
            <person name="Swalarsk-Parry B.S."/>
            <person name="Vaghefi N."/>
            <person name="Wilken P.M."/>
            <person name="An Z."/>
            <person name="de Beer Z.W."/>
            <person name="De Vos L."/>
            <person name="Chen L."/>
            <person name="Duong T.A."/>
            <person name="Gao Y."/>
            <person name="Hammerbacher A."/>
            <person name="Kikkert J.R."/>
            <person name="Li Y."/>
            <person name="Li H."/>
            <person name="Li K."/>
            <person name="Li Q."/>
            <person name="Liu X."/>
            <person name="Ma X."/>
            <person name="Naidoo K."/>
            <person name="Pethybridge S.J."/>
            <person name="Sun J."/>
            <person name="Steenkamp E.T."/>
            <person name="van der Nest M.A."/>
            <person name="van Wyk S."/>
            <person name="Wingfield M.J."/>
            <person name="Xiong C."/>
            <person name="Yue Q."/>
            <person name="Zhang X."/>
        </authorList>
    </citation>
    <scope>NUCLEOTIDE SEQUENCE [LARGE SCALE GENOMIC DNA]</scope>
    <source>
        <strain evidence="3 4">BP6252</strain>
    </source>
</reference>
<dbReference type="Gene3D" id="1.20.58.340">
    <property type="entry name" value="Magnesium transport protein CorA, transmembrane region"/>
    <property type="match status" value="1"/>
</dbReference>
<dbReference type="STRING" id="1849047.A0A3D8RMZ2"/>
<keyword evidence="1" id="KW-1133">Transmembrane helix</keyword>
<proteinExistence type="predicted"/>
<sequence length="591" mass="67852">MALQRFVASCDASENFPQNHLSRTNHCFQHTLTDHFVRLNQQSGRLFHPESKAELDLLEYVDSTDGVIPISRSLLKVLAQLQMHLRGPAGSVKLDPQARFMFVHAKHSRDPLRVTREMLMFAFTYHQVAPAFLDYLFLFGKQHYPQGFHYSGFRSESTLSSKKAIFQIPELDRSGQGYSLCYNLKSVEQSHPDPNKYPDPWSIRQIAVYHSFDVVTCKALWVSIKGNSLIRDRIIEPTKTSNGASADIISSKADAFIQSLHTHLLLIDWCGEKWRWYINFLEELSESKTRRALLTSADTPAARFYPVQPRPNTPSQIGIFDRASQRVRSFGKVQPLVNQNVAAAMSEERIAEEEGFNFENLQEVQNYEEKANQVILVLESNINIVMQIKAFYVMIVELPEFPPNLKDECKTEMAEFIRTIDSVVNDLKMQMARAKMLRAQIADRKSLFNGILNYQNMEASKSFAEEARLSTNRMEGMTKEMQILAQKTKQETVSMRVITLVTLFFLPGTFISTIMSTDIIKYQADSNGTMVENYSPRALLLYLEITLPLMAVTFIAWFLVYKWVNRAQDKTIQKTLYDLKLVKKVLFESPV</sequence>
<evidence type="ECO:0000259" key="2">
    <source>
        <dbReference type="Pfam" id="PF26616"/>
    </source>
</evidence>
<feature type="domain" description="CorA-like transporter" evidence="2">
    <location>
        <begin position="8"/>
        <end position="292"/>
    </location>
</feature>
<evidence type="ECO:0000313" key="3">
    <source>
        <dbReference type="EMBL" id="RDW75413.1"/>
    </source>
</evidence>
<keyword evidence="4" id="KW-1185">Reference proteome</keyword>
<dbReference type="Proteomes" id="UP000256645">
    <property type="component" value="Unassembled WGS sequence"/>
</dbReference>
<evidence type="ECO:0000256" key="1">
    <source>
        <dbReference type="SAM" id="Phobius"/>
    </source>
</evidence>
<protein>
    <recommendedName>
        <fullName evidence="2">CorA-like transporter domain-containing protein</fullName>
    </recommendedName>
</protein>
<dbReference type="AlphaFoldDB" id="A0A3D8RMZ2"/>
<dbReference type="OrthoDB" id="5396681at2759"/>
<dbReference type="EMBL" id="PDLM01000006">
    <property type="protein sequence ID" value="RDW75413.1"/>
    <property type="molecule type" value="Genomic_DNA"/>
</dbReference>
<keyword evidence="1" id="KW-0472">Membrane</keyword>
<feature type="transmembrane region" description="Helical" evidence="1">
    <location>
        <begin position="540"/>
        <end position="560"/>
    </location>
</feature>
<accession>A0A3D8RMZ2</accession>
<name>A0A3D8RMZ2_9HELO</name>
<keyword evidence="1" id="KW-0812">Transmembrane</keyword>
<comment type="caution">
    <text evidence="3">The sequence shown here is derived from an EMBL/GenBank/DDBJ whole genome shotgun (WGS) entry which is preliminary data.</text>
</comment>
<gene>
    <name evidence="3" type="ORF">BP6252_06555</name>
</gene>
<dbReference type="Pfam" id="PF26616">
    <property type="entry name" value="CorA-like"/>
    <property type="match status" value="1"/>
</dbReference>
<dbReference type="InterPro" id="IPR058257">
    <property type="entry name" value="CorA-like_dom"/>
</dbReference>
<evidence type="ECO:0000313" key="4">
    <source>
        <dbReference type="Proteomes" id="UP000256645"/>
    </source>
</evidence>
<feature type="transmembrane region" description="Helical" evidence="1">
    <location>
        <begin position="497"/>
        <end position="520"/>
    </location>
</feature>
<organism evidence="3 4">
    <name type="scientific">Coleophoma cylindrospora</name>
    <dbReference type="NCBI Taxonomy" id="1849047"/>
    <lineage>
        <taxon>Eukaryota</taxon>
        <taxon>Fungi</taxon>
        <taxon>Dikarya</taxon>
        <taxon>Ascomycota</taxon>
        <taxon>Pezizomycotina</taxon>
        <taxon>Leotiomycetes</taxon>
        <taxon>Helotiales</taxon>
        <taxon>Dermateaceae</taxon>
        <taxon>Coleophoma</taxon>
    </lineage>
</organism>